<organism evidence="9 10">
    <name type="scientific">Arsenicitalea aurantiaca</name>
    <dbReference type="NCBI Taxonomy" id="1783274"/>
    <lineage>
        <taxon>Bacteria</taxon>
        <taxon>Pseudomonadati</taxon>
        <taxon>Pseudomonadota</taxon>
        <taxon>Alphaproteobacteria</taxon>
        <taxon>Hyphomicrobiales</taxon>
        <taxon>Devosiaceae</taxon>
        <taxon>Arsenicitalea</taxon>
    </lineage>
</organism>
<dbReference type="PANTHER" id="PTHR33362:SF2">
    <property type="entry name" value="TRAP TRANSPORTER LARGE PERMEASE PROTEIN"/>
    <property type="match status" value="1"/>
</dbReference>
<feature type="transmembrane region" description="Helical" evidence="7">
    <location>
        <begin position="211"/>
        <end position="233"/>
    </location>
</feature>
<dbReference type="GO" id="GO:0022857">
    <property type="term" value="F:transmembrane transporter activity"/>
    <property type="evidence" value="ECO:0007669"/>
    <property type="project" value="UniProtKB-UniRule"/>
</dbReference>
<keyword evidence="3 7" id="KW-0997">Cell inner membrane</keyword>
<gene>
    <name evidence="9" type="ORF">EMQ25_11190</name>
</gene>
<sequence>MIWVAIAGLGLLLVGVPVAFSLGLAGLVGVWVANIPFSIVTTRLFTGVDSFVFLAVPFYILAAEIMSQGGITSRLIAIASGATRWLRGGTAYANIGTSVMFAGISGSAVADAAALGRVFMEEMPKEGYTRPYAAAVTVASSIIGPIIPPSGLAILIGAVTGVSIIDLFLAGVGPGLLLGLACAAVVFVDALRGRLPKPRVTQSGESRVRMIVEGLAVATLPLIIVGGMVLGAYTATEGGGIAVAYAIFLSMVVFRKMDMAGLWRAFMRAARTSATIYLLVAAATVLSYALNLLGISGFVREAALLFEGQPLYFLLAIAVLMLILGTFLDIGAAILIFMPLIMPAVITLGIDPLQASMVVMVTLAIGLVTPPVGVVLFVVMRVGNIRMLPLLRALIPFLLAQLVAVVILCLVPEISTWLPNVLNS</sequence>
<feature type="domain" description="TRAP C4-dicarboxylate transport system permease DctM subunit" evidence="8">
    <location>
        <begin position="10"/>
        <end position="414"/>
    </location>
</feature>
<accession>A0A433XBF5</accession>
<evidence type="ECO:0000256" key="3">
    <source>
        <dbReference type="ARBA" id="ARBA00022519"/>
    </source>
</evidence>
<dbReference type="Proteomes" id="UP000281547">
    <property type="component" value="Unassembled WGS sequence"/>
</dbReference>
<evidence type="ECO:0000313" key="9">
    <source>
        <dbReference type="EMBL" id="RUT31406.1"/>
    </source>
</evidence>
<comment type="function">
    <text evidence="7">Part of the tripartite ATP-independent periplasmic (TRAP) transport system.</text>
</comment>
<comment type="caution">
    <text evidence="9">The sequence shown here is derived from an EMBL/GenBank/DDBJ whole genome shotgun (WGS) entry which is preliminary data.</text>
</comment>
<dbReference type="EMBL" id="RZNJ01000003">
    <property type="protein sequence ID" value="RUT31406.1"/>
    <property type="molecule type" value="Genomic_DNA"/>
</dbReference>
<dbReference type="NCBIfam" id="TIGR00786">
    <property type="entry name" value="dctM"/>
    <property type="match status" value="1"/>
</dbReference>
<feature type="transmembrane region" description="Helical" evidence="7">
    <location>
        <begin position="391"/>
        <end position="414"/>
    </location>
</feature>
<feature type="transmembrane region" description="Helical" evidence="7">
    <location>
        <begin position="132"/>
        <end position="156"/>
    </location>
</feature>
<evidence type="ECO:0000259" key="8">
    <source>
        <dbReference type="Pfam" id="PF06808"/>
    </source>
</evidence>
<keyword evidence="2" id="KW-1003">Cell membrane</keyword>
<evidence type="ECO:0000256" key="4">
    <source>
        <dbReference type="ARBA" id="ARBA00022692"/>
    </source>
</evidence>
<feature type="transmembrane region" description="Helical" evidence="7">
    <location>
        <begin position="168"/>
        <end position="191"/>
    </location>
</feature>
<feature type="transmembrane region" description="Helical" evidence="7">
    <location>
        <begin position="45"/>
        <end position="63"/>
    </location>
</feature>
<keyword evidence="7" id="KW-0813">Transport</keyword>
<feature type="transmembrane region" description="Helical" evidence="7">
    <location>
        <begin position="276"/>
        <end position="299"/>
    </location>
</feature>
<keyword evidence="6 7" id="KW-0472">Membrane</keyword>
<dbReference type="PIRSF" id="PIRSF006066">
    <property type="entry name" value="HI0050"/>
    <property type="match status" value="1"/>
</dbReference>
<keyword evidence="10" id="KW-1185">Reference proteome</keyword>
<protein>
    <recommendedName>
        <fullName evidence="7">TRAP transporter large permease protein</fullName>
    </recommendedName>
</protein>
<keyword evidence="4 7" id="KW-0812">Transmembrane</keyword>
<comment type="similarity">
    <text evidence="7">Belongs to the TRAP transporter large permease family.</text>
</comment>
<keyword evidence="5 7" id="KW-1133">Transmembrane helix</keyword>
<name>A0A433XBF5_9HYPH</name>
<evidence type="ECO:0000256" key="7">
    <source>
        <dbReference type="RuleBase" id="RU369079"/>
    </source>
</evidence>
<comment type="subcellular location">
    <subcellularLocation>
        <location evidence="1 7">Cell inner membrane</location>
        <topology evidence="1 7">Multi-pass membrane protein</topology>
    </subcellularLocation>
</comment>
<evidence type="ECO:0000256" key="1">
    <source>
        <dbReference type="ARBA" id="ARBA00004429"/>
    </source>
</evidence>
<evidence type="ECO:0000256" key="2">
    <source>
        <dbReference type="ARBA" id="ARBA00022475"/>
    </source>
</evidence>
<feature type="transmembrane region" description="Helical" evidence="7">
    <location>
        <begin position="239"/>
        <end position="255"/>
    </location>
</feature>
<dbReference type="AlphaFoldDB" id="A0A433XBF5"/>
<dbReference type="GO" id="GO:0005886">
    <property type="term" value="C:plasma membrane"/>
    <property type="evidence" value="ECO:0007669"/>
    <property type="project" value="UniProtKB-SubCell"/>
</dbReference>
<feature type="transmembrane region" description="Helical" evidence="7">
    <location>
        <begin position="99"/>
        <end position="120"/>
    </location>
</feature>
<evidence type="ECO:0000313" key="10">
    <source>
        <dbReference type="Proteomes" id="UP000281547"/>
    </source>
</evidence>
<dbReference type="Pfam" id="PF06808">
    <property type="entry name" value="DctM"/>
    <property type="match status" value="1"/>
</dbReference>
<dbReference type="PANTHER" id="PTHR33362">
    <property type="entry name" value="SIALIC ACID TRAP TRANSPORTER PERMEASE PROTEIN SIAT-RELATED"/>
    <property type="match status" value="1"/>
</dbReference>
<dbReference type="InterPro" id="IPR010656">
    <property type="entry name" value="DctM"/>
</dbReference>
<feature type="transmembrane region" description="Helical" evidence="7">
    <location>
        <begin position="311"/>
        <end position="328"/>
    </location>
</feature>
<evidence type="ECO:0000256" key="5">
    <source>
        <dbReference type="ARBA" id="ARBA00022989"/>
    </source>
</evidence>
<feature type="transmembrane region" description="Helical" evidence="7">
    <location>
        <begin position="356"/>
        <end position="379"/>
    </location>
</feature>
<comment type="subunit">
    <text evidence="7">The complex comprises the extracytoplasmic solute receptor protein and the two transmembrane proteins.</text>
</comment>
<reference evidence="9 10" key="1">
    <citation type="journal article" date="2016" name="Int. J. Syst. Evol. Microbiol.">
        <title>Arsenicitalea aurantiaca gen. nov., sp. nov., a new member of the family Hyphomicrobiaceae, isolated from high-arsenic sediment.</title>
        <authorList>
            <person name="Mu Y."/>
            <person name="Zhou L."/>
            <person name="Zeng X.C."/>
            <person name="Liu L."/>
            <person name="Pan Y."/>
            <person name="Chen X."/>
            <person name="Wang J."/>
            <person name="Li S."/>
            <person name="Li W.J."/>
            <person name="Wang Y."/>
        </authorList>
    </citation>
    <scope>NUCLEOTIDE SEQUENCE [LARGE SCALE GENOMIC DNA]</scope>
    <source>
        <strain evidence="9 10">42-50</strain>
    </source>
</reference>
<feature type="transmembrane region" description="Helical" evidence="7">
    <location>
        <begin position="333"/>
        <end position="350"/>
    </location>
</feature>
<proteinExistence type="inferred from homology"/>
<dbReference type="InterPro" id="IPR004681">
    <property type="entry name" value="TRAP_DctM"/>
</dbReference>
<dbReference type="OrthoDB" id="7824289at2"/>
<evidence type="ECO:0000256" key="6">
    <source>
        <dbReference type="ARBA" id="ARBA00023136"/>
    </source>
</evidence>
<dbReference type="RefSeq" id="WP_127188651.1">
    <property type="nucleotide sequence ID" value="NZ_RZNJ01000003.1"/>
</dbReference>